<evidence type="ECO:0000256" key="1">
    <source>
        <dbReference type="SAM" id="Phobius"/>
    </source>
</evidence>
<evidence type="ECO:0000313" key="3">
    <source>
        <dbReference type="Proteomes" id="UP000502677"/>
    </source>
</evidence>
<evidence type="ECO:0000313" key="2">
    <source>
        <dbReference type="EMBL" id="QIK64376.1"/>
    </source>
</evidence>
<feature type="transmembrane region" description="Helical" evidence="1">
    <location>
        <begin position="392"/>
        <end position="416"/>
    </location>
</feature>
<dbReference type="PRINTS" id="PR00173">
    <property type="entry name" value="EDTRNSPORT"/>
</dbReference>
<dbReference type="AlphaFoldDB" id="A0A6G7XIR5"/>
<dbReference type="Proteomes" id="UP000502677">
    <property type="component" value="Chromosome"/>
</dbReference>
<feature type="transmembrane region" description="Helical" evidence="1">
    <location>
        <begin position="65"/>
        <end position="83"/>
    </location>
</feature>
<feature type="transmembrane region" description="Helical" evidence="1">
    <location>
        <begin position="214"/>
        <end position="236"/>
    </location>
</feature>
<feature type="transmembrane region" description="Helical" evidence="1">
    <location>
        <begin position="174"/>
        <end position="194"/>
    </location>
</feature>
<feature type="transmembrane region" description="Helical" evidence="1">
    <location>
        <begin position="147"/>
        <end position="167"/>
    </location>
</feature>
<sequence length="524" mass="53363">MASARADRPQLREVRRVLRGRQSRANAGEVSYRLYMAVMVVIVVVAPVARIGVLGFAETYAGGDPAVVAACTAAVTALLVLAGAQGGPAYAPLAPLDLLFTTAIPRARLFARPVTRGLIVGAVVGMLISGLIVVARAIRDDMTGELAVASLLMGAAIGTLAALGMLVGQLGRGIRWLLAAALLLLAAAQLLGGFRLDPWSLAASTVLSEASASAGGAGSLFASGAVLLCALLLMGIAPRIAALMRWEALREQAARWDVILVSAGTGDPKAALDRLGAPVRVGRRWHLRVSRGLTLAILRRDLLGMLRTPARSLLGLVGVVLALGLWLSALGINRGFLAEADPVRAGLLGGLALLITSVALQPWCRGLAAAAEGVGSSPLLPVSPQGLLARHLVAPFALAGLIVVLGAVVCASSGILTGAVTLGVACSSVVLVCCALALRTLAALKGSIPLRLLAPIPTPMGDASGINVALWMIDGPVLAVLIGALLGLLWAAGLASSIMMIWAAAISVVVIAAILLWARGRLSG</sequence>
<reference evidence="2 3" key="1">
    <citation type="submission" date="2020-03" db="EMBL/GenBank/DDBJ databases">
        <title>Leucobacter sp. nov., isolated from beetles.</title>
        <authorList>
            <person name="Hyun D.-W."/>
            <person name="Bae J.-W."/>
        </authorList>
    </citation>
    <scope>NUCLEOTIDE SEQUENCE [LARGE SCALE GENOMIC DNA]</scope>
    <source>
        <strain evidence="2 3">HDW9C</strain>
    </source>
</reference>
<evidence type="ECO:0008006" key="4">
    <source>
        <dbReference type="Google" id="ProtNLM"/>
    </source>
</evidence>
<protein>
    <recommendedName>
        <fullName evidence="4">ABC-2 type transport system permease protein</fullName>
    </recommendedName>
</protein>
<keyword evidence="3" id="KW-1185">Reference proteome</keyword>
<feature type="transmembrane region" description="Helical" evidence="1">
    <location>
        <begin position="422"/>
        <end position="444"/>
    </location>
</feature>
<dbReference type="RefSeq" id="WP_166292709.1">
    <property type="nucleotide sequence ID" value="NZ_CP049863.1"/>
</dbReference>
<organism evidence="2 3">
    <name type="scientific">Leucobacter viscericola</name>
    <dbReference type="NCBI Taxonomy" id="2714935"/>
    <lineage>
        <taxon>Bacteria</taxon>
        <taxon>Bacillati</taxon>
        <taxon>Actinomycetota</taxon>
        <taxon>Actinomycetes</taxon>
        <taxon>Micrococcales</taxon>
        <taxon>Microbacteriaceae</taxon>
        <taxon>Leucobacter</taxon>
    </lineage>
</organism>
<dbReference type="KEGG" id="lvi:G7068_15050"/>
<keyword evidence="1" id="KW-0812">Transmembrane</keyword>
<feature type="transmembrane region" description="Helical" evidence="1">
    <location>
        <begin position="498"/>
        <end position="518"/>
    </location>
</feature>
<feature type="transmembrane region" description="Helical" evidence="1">
    <location>
        <begin position="313"/>
        <end position="331"/>
    </location>
</feature>
<name>A0A6G7XIR5_9MICO</name>
<feature type="transmembrane region" description="Helical" evidence="1">
    <location>
        <begin position="34"/>
        <end position="53"/>
    </location>
</feature>
<feature type="transmembrane region" description="Helical" evidence="1">
    <location>
        <begin position="117"/>
        <end position="135"/>
    </location>
</feature>
<dbReference type="EMBL" id="CP049863">
    <property type="protein sequence ID" value="QIK64376.1"/>
    <property type="molecule type" value="Genomic_DNA"/>
</dbReference>
<feature type="transmembrane region" description="Helical" evidence="1">
    <location>
        <begin position="465"/>
        <end position="492"/>
    </location>
</feature>
<accession>A0A6G7XIR5</accession>
<proteinExistence type="predicted"/>
<gene>
    <name evidence="2" type="ORF">G7068_15050</name>
</gene>
<keyword evidence="1" id="KW-0472">Membrane</keyword>
<keyword evidence="1" id="KW-1133">Transmembrane helix</keyword>